<keyword evidence="1 2" id="KW-0479">Metal-binding</keyword>
<feature type="binding site" evidence="2">
    <location>
        <position position="370"/>
    </location>
    <ligand>
        <name>Fe cation</name>
        <dbReference type="ChEBI" id="CHEBI:24875"/>
    </ligand>
</feature>
<name>A0A1M5CGM4_9BURK</name>
<dbReference type="OrthoDB" id="507476at2"/>
<gene>
    <name evidence="2" type="primary">lapB</name>
    <name evidence="5" type="ORF">SAMN02745117_02159</name>
</gene>
<evidence type="ECO:0000313" key="5">
    <source>
        <dbReference type="EMBL" id="SHF53913.1"/>
    </source>
</evidence>
<dbReference type="RefSeq" id="WP_073356694.1">
    <property type="nucleotide sequence ID" value="NZ_FQUZ01000027.1"/>
</dbReference>
<keyword evidence="2" id="KW-0997">Cell inner membrane</keyword>
<feature type="binding site" evidence="2">
    <location>
        <position position="356"/>
    </location>
    <ligand>
        <name>Fe cation</name>
        <dbReference type="ChEBI" id="CHEBI:24875"/>
    </ligand>
</feature>
<keyword evidence="2" id="KW-0408">Iron</keyword>
<keyword evidence="2" id="KW-0472">Membrane</keyword>
<dbReference type="GO" id="GO:0008653">
    <property type="term" value="P:lipopolysaccharide metabolic process"/>
    <property type="evidence" value="ECO:0007669"/>
    <property type="project" value="InterPro"/>
</dbReference>
<keyword evidence="6" id="KW-1185">Reference proteome</keyword>
<evidence type="ECO:0000256" key="2">
    <source>
        <dbReference type="HAMAP-Rule" id="MF_00994"/>
    </source>
</evidence>
<dbReference type="PROSITE" id="PS50005">
    <property type="entry name" value="TPR"/>
    <property type="match status" value="1"/>
</dbReference>
<keyword evidence="2" id="KW-1133">Transmembrane helix</keyword>
<protein>
    <recommendedName>
        <fullName evidence="2">Lipopolysaccharide assembly protein B</fullName>
    </recommendedName>
</protein>
<dbReference type="InterPro" id="IPR041166">
    <property type="entry name" value="Rubredoxin_2"/>
</dbReference>
<keyword evidence="2" id="KW-0812">Transmembrane</keyword>
<accession>A0A1M5CGM4</accession>
<organism evidence="5 6">
    <name type="scientific">Lampropedia hyalina DSM 16112</name>
    <dbReference type="NCBI Taxonomy" id="1122156"/>
    <lineage>
        <taxon>Bacteria</taxon>
        <taxon>Pseudomonadati</taxon>
        <taxon>Pseudomonadota</taxon>
        <taxon>Betaproteobacteria</taxon>
        <taxon>Burkholderiales</taxon>
        <taxon>Comamonadaceae</taxon>
        <taxon>Lampropedia</taxon>
    </lineage>
</organism>
<dbReference type="STRING" id="1122156.SAMN02745117_02159"/>
<dbReference type="SUPFAM" id="SSF48452">
    <property type="entry name" value="TPR-like"/>
    <property type="match status" value="1"/>
</dbReference>
<dbReference type="InterPro" id="IPR011990">
    <property type="entry name" value="TPR-like_helical_dom_sf"/>
</dbReference>
<dbReference type="Pfam" id="PF18073">
    <property type="entry name" value="Zn_ribbon_LapB"/>
    <property type="match status" value="1"/>
</dbReference>
<dbReference type="GO" id="GO:0005506">
    <property type="term" value="F:iron ion binding"/>
    <property type="evidence" value="ECO:0007669"/>
    <property type="project" value="UniProtKB-UniRule"/>
</dbReference>
<dbReference type="GO" id="GO:0046890">
    <property type="term" value="P:regulation of lipid biosynthetic process"/>
    <property type="evidence" value="ECO:0007669"/>
    <property type="project" value="UniProtKB-UniRule"/>
</dbReference>
<sequence>MGFEFSWLLLALPFAFVLGWLASRLDWRQMRILQRSAPKTYYRGLTYLLNEQQDKAIDVFVQAVQNDPDTIELHFALGNLFRRRGEYDRAIRVHEHLLARADLHPHDRDRAQYDLAQDFMKAGLYDRAETALKKLAGTSLENDGLIALLFIYERAQDWKLATEVTRQMEKNAQGDFSGRRCHYLCEQAVQAREGQQYEQAAQLLEAARKEASSSIRPHIETIELWLRQDRPETAWQAILALETRDTAPAALALVAHHLSTLAQAQGHEHLVQAQAFLQRQYERQPSLDILVALVEVETALQNPQAAQWYLLRQLQAPSLVAAARWMGQTAQLPAIDRPALQQALQRAQEPLMRYRCAACGFETRRYFWQCPGCQSWESYPPQRIEEL</sequence>
<comment type="similarity">
    <text evidence="2">Belongs to the LapB family.</text>
</comment>
<dbReference type="SMART" id="SM00028">
    <property type="entry name" value="TPR"/>
    <property type="match status" value="3"/>
</dbReference>
<reference evidence="5 6" key="1">
    <citation type="submission" date="2016-11" db="EMBL/GenBank/DDBJ databases">
        <authorList>
            <person name="Jaros S."/>
            <person name="Januszkiewicz K."/>
            <person name="Wedrychowicz H."/>
        </authorList>
    </citation>
    <scope>NUCLEOTIDE SEQUENCE [LARGE SCALE GENOMIC DNA]</scope>
    <source>
        <strain evidence="5 6">DSM 16112</strain>
    </source>
</reference>
<evidence type="ECO:0000313" key="6">
    <source>
        <dbReference type="Proteomes" id="UP000184327"/>
    </source>
</evidence>
<evidence type="ECO:0000256" key="1">
    <source>
        <dbReference type="ARBA" id="ARBA00022723"/>
    </source>
</evidence>
<keyword evidence="2" id="KW-1003">Cell membrane</keyword>
<dbReference type="Gene3D" id="1.25.40.10">
    <property type="entry name" value="Tetratricopeptide repeat domain"/>
    <property type="match status" value="1"/>
</dbReference>
<proteinExistence type="inferred from homology"/>
<dbReference type="InterPro" id="IPR030865">
    <property type="entry name" value="LapB"/>
</dbReference>
<keyword evidence="2 3" id="KW-0802">TPR repeat</keyword>
<dbReference type="InterPro" id="IPR019734">
    <property type="entry name" value="TPR_rpt"/>
</dbReference>
<feature type="topological domain" description="Cytoplasmic" evidence="2">
    <location>
        <begin position="24"/>
        <end position="387"/>
    </location>
</feature>
<comment type="subcellular location">
    <subcellularLocation>
        <location evidence="2">Cell inner membrane</location>
        <topology evidence="2">Single-pass membrane protein</topology>
        <orientation evidence="2">Cytoplasmic side</orientation>
    </subcellularLocation>
</comment>
<dbReference type="GO" id="GO:0009898">
    <property type="term" value="C:cytoplasmic side of plasma membrane"/>
    <property type="evidence" value="ECO:0007669"/>
    <property type="project" value="UniProtKB-UniRule"/>
</dbReference>
<dbReference type="Proteomes" id="UP000184327">
    <property type="component" value="Unassembled WGS sequence"/>
</dbReference>
<feature type="domain" description="LapB rubredoxin metal binding" evidence="4">
    <location>
        <begin position="354"/>
        <end position="378"/>
    </location>
</feature>
<evidence type="ECO:0000259" key="4">
    <source>
        <dbReference type="Pfam" id="PF18073"/>
    </source>
</evidence>
<dbReference type="HAMAP" id="MF_00994">
    <property type="entry name" value="LPS_assembly_LapB"/>
    <property type="match status" value="1"/>
</dbReference>
<keyword evidence="2" id="KW-0677">Repeat</keyword>
<feature type="repeat" description="TPR" evidence="3">
    <location>
        <begin position="37"/>
        <end position="70"/>
    </location>
</feature>
<feature type="binding site" evidence="2">
    <location>
        <position position="359"/>
    </location>
    <ligand>
        <name>Fe cation</name>
        <dbReference type="ChEBI" id="CHEBI:24875"/>
    </ligand>
</feature>
<evidence type="ECO:0000256" key="3">
    <source>
        <dbReference type="PROSITE-ProRule" id="PRU00339"/>
    </source>
</evidence>
<dbReference type="AlphaFoldDB" id="A0A1M5CGM4"/>
<feature type="binding site" evidence="2">
    <location>
        <position position="373"/>
    </location>
    <ligand>
        <name>Fe cation</name>
        <dbReference type="ChEBI" id="CHEBI:24875"/>
    </ligand>
</feature>
<dbReference type="Pfam" id="PF13176">
    <property type="entry name" value="TPR_7"/>
    <property type="match status" value="1"/>
</dbReference>
<dbReference type="EMBL" id="FQUZ01000027">
    <property type="protein sequence ID" value="SHF53913.1"/>
    <property type="molecule type" value="Genomic_DNA"/>
</dbReference>
<comment type="function">
    <text evidence="2">Modulates cellular lipopolysaccharide (LPS) levels by regulating LpxC, which is involved in lipid A biosynthesis. May act by modulating the proteolytic activity of FtsH towards LpxC. May also coordinate assembly of proteins involved in LPS synthesis at the plasma membrane.</text>
</comment>